<evidence type="ECO:0000313" key="3">
    <source>
        <dbReference type="Proteomes" id="UP001056766"/>
    </source>
</evidence>
<comment type="caution">
    <text evidence="2">The sequence shown here is derived from an EMBL/GenBank/DDBJ whole genome shotgun (WGS) entry which is preliminary data.</text>
</comment>
<keyword evidence="1" id="KW-0812">Transmembrane</keyword>
<reference evidence="2" key="1">
    <citation type="journal article" date="2021" name="mSystems">
        <title>Bacteria and Archaea Synergistically Convert Glycine Betaine to Biogenic Methane in the Formosa Cold Seep of the South China Sea.</title>
        <authorList>
            <person name="Li L."/>
            <person name="Zhang W."/>
            <person name="Zhang S."/>
            <person name="Song L."/>
            <person name="Sun Q."/>
            <person name="Zhang H."/>
            <person name="Xiang H."/>
            <person name="Dong X."/>
        </authorList>
    </citation>
    <scope>NUCLEOTIDE SEQUENCE</scope>
    <source>
        <strain evidence="2">LLY</strain>
    </source>
</reference>
<protein>
    <submittedName>
        <fullName evidence="2">Uncharacterized protein</fullName>
    </submittedName>
</protein>
<gene>
    <name evidence="2" type="ORF">KDK67_13820</name>
</gene>
<dbReference type="RefSeq" id="WP_250869438.1">
    <property type="nucleotide sequence ID" value="NZ_JAGSOI010000117.1"/>
</dbReference>
<feature type="transmembrane region" description="Helical" evidence="1">
    <location>
        <begin position="21"/>
        <end position="41"/>
    </location>
</feature>
<sequence length="256" mass="30003">MRMVGTIFDLFGYSDYMVRKELQIPVAILLLFAMVLVYLYLAPPNGLNWTKDVTLNLFTEIIGILLTVILINSILDFNEKRERDKIRKIAYRRLKKPFERHLRLFKSMCEASIDTKPNKSYGCDSGLFDEAFYSQMALFDFSNEAPVYPSRLWATYICGECKRFDSSLNQVLDRYSLYLDSDTIKLIELLIGTQFMWFMCEIPLMLEVSKSYNMQGSSKFFEKDVYCGYIKEHIKLLSELINCYNINLPDDIIKIM</sequence>
<reference evidence="2" key="2">
    <citation type="submission" date="2021-04" db="EMBL/GenBank/DDBJ databases">
        <authorList>
            <person name="Dong X."/>
        </authorList>
    </citation>
    <scope>NUCLEOTIDE SEQUENCE</scope>
    <source>
        <strain evidence="2">LLY</strain>
    </source>
</reference>
<keyword evidence="1" id="KW-0472">Membrane</keyword>
<organism evidence="2 3">
    <name type="scientific">Methanococcoides seepicolus</name>
    <dbReference type="NCBI Taxonomy" id="2828780"/>
    <lineage>
        <taxon>Archaea</taxon>
        <taxon>Methanobacteriati</taxon>
        <taxon>Methanobacteriota</taxon>
        <taxon>Stenosarchaea group</taxon>
        <taxon>Methanomicrobia</taxon>
        <taxon>Methanosarcinales</taxon>
        <taxon>Methanosarcinaceae</taxon>
        <taxon>Methanococcoides</taxon>
    </lineage>
</organism>
<dbReference type="EMBL" id="JAGSOI010000117">
    <property type="protein sequence ID" value="MCM1988033.1"/>
    <property type="molecule type" value="Genomic_DNA"/>
</dbReference>
<keyword evidence="1" id="KW-1133">Transmembrane helix</keyword>
<evidence type="ECO:0000256" key="1">
    <source>
        <dbReference type="SAM" id="Phobius"/>
    </source>
</evidence>
<proteinExistence type="predicted"/>
<feature type="transmembrane region" description="Helical" evidence="1">
    <location>
        <begin position="53"/>
        <end position="75"/>
    </location>
</feature>
<dbReference type="AlphaFoldDB" id="A0A9E5DDS7"/>
<evidence type="ECO:0000313" key="2">
    <source>
        <dbReference type="EMBL" id="MCM1988033.1"/>
    </source>
</evidence>
<accession>A0A9E5DDS7</accession>
<name>A0A9E5DDS7_9EURY</name>
<keyword evidence="3" id="KW-1185">Reference proteome</keyword>
<dbReference type="Proteomes" id="UP001056766">
    <property type="component" value="Unassembled WGS sequence"/>
</dbReference>